<evidence type="ECO:0000313" key="9">
    <source>
        <dbReference type="EMBL" id="MCJ7857607.1"/>
    </source>
</evidence>
<keyword evidence="4 8" id="KW-0689">Ribosomal protein</keyword>
<dbReference type="NCBIfam" id="TIGR00166">
    <property type="entry name" value="S6"/>
    <property type="match status" value="1"/>
</dbReference>
<dbReference type="PANTHER" id="PTHR21011:SF1">
    <property type="entry name" value="SMALL RIBOSOMAL SUBUNIT PROTEIN BS6M"/>
    <property type="match status" value="1"/>
</dbReference>
<dbReference type="HAMAP" id="MF_00360">
    <property type="entry name" value="Ribosomal_bS6"/>
    <property type="match status" value="1"/>
</dbReference>
<dbReference type="GO" id="GO:0005840">
    <property type="term" value="C:ribosome"/>
    <property type="evidence" value="ECO:0007669"/>
    <property type="project" value="UniProtKB-KW"/>
</dbReference>
<dbReference type="GO" id="GO:0070181">
    <property type="term" value="F:small ribosomal subunit rRNA binding"/>
    <property type="evidence" value="ECO:0007669"/>
    <property type="project" value="TreeGrafter"/>
</dbReference>
<dbReference type="GO" id="GO:0006412">
    <property type="term" value="P:translation"/>
    <property type="evidence" value="ECO:0007669"/>
    <property type="project" value="UniProtKB-UniRule"/>
</dbReference>
<proteinExistence type="inferred from homology"/>
<reference evidence="9" key="1">
    <citation type="submission" date="2022-04" db="EMBL/GenBank/DDBJ databases">
        <title>Corynebacterium kalidii LD5P10.</title>
        <authorList>
            <person name="Sun J.Q."/>
        </authorList>
    </citation>
    <scope>NUCLEOTIDE SEQUENCE</scope>
    <source>
        <strain evidence="9">LD5P10</strain>
    </source>
</reference>
<dbReference type="AlphaFoldDB" id="A0A9X2AYL2"/>
<dbReference type="GO" id="GO:0005737">
    <property type="term" value="C:cytoplasm"/>
    <property type="evidence" value="ECO:0007669"/>
    <property type="project" value="UniProtKB-ARBA"/>
</dbReference>
<dbReference type="GO" id="GO:1990904">
    <property type="term" value="C:ribonucleoprotein complex"/>
    <property type="evidence" value="ECO:0007669"/>
    <property type="project" value="UniProtKB-KW"/>
</dbReference>
<dbReference type="InterPro" id="IPR014717">
    <property type="entry name" value="Transl_elong_EF1B/ribsomal_bS6"/>
</dbReference>
<dbReference type="CDD" id="cd00473">
    <property type="entry name" value="bS6"/>
    <property type="match status" value="1"/>
</dbReference>
<dbReference type="Gene3D" id="3.30.70.60">
    <property type="match status" value="1"/>
</dbReference>
<dbReference type="EMBL" id="JALIEA010000010">
    <property type="protein sequence ID" value="MCJ7857607.1"/>
    <property type="molecule type" value="Genomic_DNA"/>
</dbReference>
<evidence type="ECO:0000313" key="10">
    <source>
        <dbReference type="Proteomes" id="UP001139207"/>
    </source>
</evidence>
<dbReference type="SUPFAM" id="SSF54995">
    <property type="entry name" value="Ribosomal protein S6"/>
    <property type="match status" value="1"/>
</dbReference>
<keyword evidence="2 8" id="KW-0699">rRNA-binding</keyword>
<keyword evidence="5 8" id="KW-0687">Ribonucleoprotein</keyword>
<dbReference type="FunFam" id="3.30.70.60:FF:000002">
    <property type="entry name" value="30S ribosomal protein S6"/>
    <property type="match status" value="1"/>
</dbReference>
<dbReference type="Pfam" id="PF01250">
    <property type="entry name" value="Ribosomal_S6"/>
    <property type="match status" value="1"/>
</dbReference>
<dbReference type="InterPro" id="IPR035980">
    <property type="entry name" value="Ribosomal_bS6_sf"/>
</dbReference>
<dbReference type="RefSeq" id="WP_244803351.1">
    <property type="nucleotide sequence ID" value="NZ_JALIEA010000010.1"/>
</dbReference>
<evidence type="ECO:0000256" key="3">
    <source>
        <dbReference type="ARBA" id="ARBA00022884"/>
    </source>
</evidence>
<comment type="function">
    <text evidence="6 8">Binds together with bS18 to 16S ribosomal RNA.</text>
</comment>
<dbReference type="InterPro" id="IPR000529">
    <property type="entry name" value="Ribosomal_bS6"/>
</dbReference>
<evidence type="ECO:0000256" key="5">
    <source>
        <dbReference type="ARBA" id="ARBA00023274"/>
    </source>
</evidence>
<comment type="caution">
    <text evidence="9">The sequence shown here is derived from an EMBL/GenBank/DDBJ whole genome shotgun (WGS) entry which is preliminary data.</text>
</comment>
<dbReference type="InterPro" id="IPR020814">
    <property type="entry name" value="Ribosomal_S6_plastid/chlpt"/>
</dbReference>
<evidence type="ECO:0000256" key="7">
    <source>
        <dbReference type="ARBA" id="ARBA00035294"/>
    </source>
</evidence>
<comment type="similarity">
    <text evidence="1 8">Belongs to the bacterial ribosomal protein bS6 family.</text>
</comment>
<organism evidence="9 10">
    <name type="scientific">Corynebacterium kalidii</name>
    <dbReference type="NCBI Taxonomy" id="2931982"/>
    <lineage>
        <taxon>Bacteria</taxon>
        <taxon>Bacillati</taxon>
        <taxon>Actinomycetota</taxon>
        <taxon>Actinomycetes</taxon>
        <taxon>Mycobacteriales</taxon>
        <taxon>Corynebacteriaceae</taxon>
        <taxon>Corynebacterium</taxon>
    </lineage>
</organism>
<keyword evidence="3 8" id="KW-0694">RNA-binding</keyword>
<dbReference type="Proteomes" id="UP001139207">
    <property type="component" value="Unassembled WGS sequence"/>
</dbReference>
<evidence type="ECO:0000256" key="6">
    <source>
        <dbReference type="ARBA" id="ARBA00035104"/>
    </source>
</evidence>
<dbReference type="GO" id="GO:0003735">
    <property type="term" value="F:structural constituent of ribosome"/>
    <property type="evidence" value="ECO:0007669"/>
    <property type="project" value="InterPro"/>
</dbReference>
<evidence type="ECO:0000256" key="4">
    <source>
        <dbReference type="ARBA" id="ARBA00022980"/>
    </source>
</evidence>
<name>A0A9X2AYL2_9CORY</name>
<evidence type="ECO:0000256" key="8">
    <source>
        <dbReference type="HAMAP-Rule" id="MF_00360"/>
    </source>
</evidence>
<evidence type="ECO:0000256" key="2">
    <source>
        <dbReference type="ARBA" id="ARBA00022730"/>
    </source>
</evidence>
<keyword evidence="10" id="KW-1185">Reference proteome</keyword>
<gene>
    <name evidence="8 9" type="primary">rpsF</name>
    <name evidence="9" type="ORF">MUN33_02590</name>
</gene>
<evidence type="ECO:0000256" key="1">
    <source>
        <dbReference type="ARBA" id="ARBA00009512"/>
    </source>
</evidence>
<protein>
    <recommendedName>
        <fullName evidence="7 8">Small ribosomal subunit protein bS6</fullName>
    </recommendedName>
</protein>
<dbReference type="PANTHER" id="PTHR21011">
    <property type="entry name" value="MITOCHONDRIAL 28S RIBOSOMAL PROTEIN S6"/>
    <property type="match status" value="1"/>
</dbReference>
<sequence length="99" mass="11585">MRSVRQYEMMIIIDPSQDERTVTPSLDKFLETVRKDNGTVDKVDIWGKRRLEYPINKQDEGIYAVVDLNCESATVQELDRVLNLNDIIMRTKVLRKDAK</sequence>
<accession>A0A9X2AYL2</accession>